<dbReference type="InterPro" id="IPR051052">
    <property type="entry name" value="Diverse_substrate_MTase"/>
</dbReference>
<keyword evidence="6" id="KW-1185">Reference proteome</keyword>
<dbReference type="HOGENOM" id="CLU_049344_1_1_1"/>
<dbReference type="Proteomes" id="UP000054166">
    <property type="component" value="Unassembled WGS sequence"/>
</dbReference>
<dbReference type="AlphaFoldDB" id="A0A0C3B1V9"/>
<keyword evidence="3" id="KW-0808">Transferase</keyword>
<dbReference type="GO" id="GO:0008757">
    <property type="term" value="F:S-adenosylmethionine-dependent methyltransferase activity"/>
    <property type="evidence" value="ECO:0007669"/>
    <property type="project" value="InterPro"/>
</dbReference>
<dbReference type="PANTHER" id="PTHR44942">
    <property type="entry name" value="METHYLTRANSF_11 DOMAIN-CONTAINING PROTEIN"/>
    <property type="match status" value="1"/>
</dbReference>
<reference evidence="6" key="2">
    <citation type="submission" date="2015-01" db="EMBL/GenBank/DDBJ databases">
        <title>Evolutionary Origins and Diversification of the Mycorrhizal Mutualists.</title>
        <authorList>
            <consortium name="DOE Joint Genome Institute"/>
            <consortium name="Mycorrhizal Genomics Consortium"/>
            <person name="Kohler A."/>
            <person name="Kuo A."/>
            <person name="Nagy L.G."/>
            <person name="Floudas D."/>
            <person name="Copeland A."/>
            <person name="Barry K.W."/>
            <person name="Cichocki N."/>
            <person name="Veneault-Fourrey C."/>
            <person name="LaButti K."/>
            <person name="Lindquist E.A."/>
            <person name="Lipzen A."/>
            <person name="Lundell T."/>
            <person name="Morin E."/>
            <person name="Murat C."/>
            <person name="Riley R."/>
            <person name="Ohm R."/>
            <person name="Sun H."/>
            <person name="Tunlid A."/>
            <person name="Henrissat B."/>
            <person name="Grigoriev I.V."/>
            <person name="Hibbett D.S."/>
            <person name="Martin F."/>
        </authorList>
    </citation>
    <scope>NUCLEOTIDE SEQUENCE [LARGE SCALE GENOMIC DNA]</scope>
    <source>
        <strain evidence="6">F 1598</strain>
    </source>
</reference>
<dbReference type="STRING" id="765440.A0A0C3B1V9"/>
<reference evidence="5 6" key="1">
    <citation type="submission" date="2014-04" db="EMBL/GenBank/DDBJ databases">
        <authorList>
            <consortium name="DOE Joint Genome Institute"/>
            <person name="Kuo A."/>
            <person name="Tarkka M."/>
            <person name="Buscot F."/>
            <person name="Kohler A."/>
            <person name="Nagy L.G."/>
            <person name="Floudas D."/>
            <person name="Copeland A."/>
            <person name="Barry K.W."/>
            <person name="Cichocki N."/>
            <person name="Veneault-Fourrey C."/>
            <person name="LaButti K."/>
            <person name="Lindquist E.A."/>
            <person name="Lipzen A."/>
            <person name="Lundell T."/>
            <person name="Morin E."/>
            <person name="Murat C."/>
            <person name="Sun H."/>
            <person name="Tunlid A."/>
            <person name="Henrissat B."/>
            <person name="Grigoriev I.V."/>
            <person name="Hibbett D.S."/>
            <person name="Martin F."/>
            <person name="Nordberg H.P."/>
            <person name="Cantor M.N."/>
            <person name="Hua S.X."/>
        </authorList>
    </citation>
    <scope>NUCLEOTIDE SEQUENCE [LARGE SCALE GENOMIC DNA]</scope>
    <source>
        <strain evidence="5 6">F 1598</strain>
    </source>
</reference>
<dbReference type="SUPFAM" id="SSF53335">
    <property type="entry name" value="S-adenosyl-L-methionine-dependent methyltransferases"/>
    <property type="match status" value="1"/>
</dbReference>
<accession>A0A0C3B1V9</accession>
<dbReference type="GO" id="GO:0032259">
    <property type="term" value="P:methylation"/>
    <property type="evidence" value="ECO:0007669"/>
    <property type="project" value="UniProtKB-KW"/>
</dbReference>
<comment type="similarity">
    <text evidence="1">Belongs to the methyltransferase superfamily.</text>
</comment>
<proteinExistence type="inferred from homology"/>
<evidence type="ECO:0000256" key="3">
    <source>
        <dbReference type="ARBA" id="ARBA00022679"/>
    </source>
</evidence>
<dbReference type="InterPro" id="IPR029063">
    <property type="entry name" value="SAM-dependent_MTases_sf"/>
</dbReference>
<protein>
    <recommendedName>
        <fullName evidence="4">Methyltransferase type 11 domain-containing protein</fullName>
    </recommendedName>
</protein>
<feature type="domain" description="Methyltransferase type 11" evidence="4">
    <location>
        <begin position="45"/>
        <end position="146"/>
    </location>
</feature>
<dbReference type="InterPro" id="IPR013216">
    <property type="entry name" value="Methyltransf_11"/>
</dbReference>
<sequence length="305" mass="34680">MATFGKATFDTIVYASSRPTYPKQLFDFIFKYHERQPGSRWDTAVDLGCGTGQATTELIPFKRVVGVDPSAKMVDAARELAVSNAQSTNSETETKFSYVQGNAENLSFLEDGSVDLIIAAQAAHWFDWSKMWPEAARILRKHGSAAFWIYSEFRVANHPSLTPLITEYAQGSDPESSLGPHWQQPGRSILENHLVQVPSATEVLPNKFTDFERVFFTGTRDYYPSLPSTRPVILRKKMTWTDLQQYLRTWSSLHTYHERYPDDLKRPDGDIAVRLWESLKNEAGAKDQDTVDIEWPVALILVRRA</sequence>
<gene>
    <name evidence="5" type="ORF">PILCRDRAFT_73389</name>
</gene>
<dbReference type="CDD" id="cd02440">
    <property type="entry name" value="AdoMet_MTases"/>
    <property type="match status" value="1"/>
</dbReference>
<evidence type="ECO:0000313" key="6">
    <source>
        <dbReference type="Proteomes" id="UP000054166"/>
    </source>
</evidence>
<evidence type="ECO:0000313" key="5">
    <source>
        <dbReference type="EMBL" id="KIM80188.1"/>
    </source>
</evidence>
<dbReference type="OrthoDB" id="10027013at2759"/>
<dbReference type="EMBL" id="KN833005">
    <property type="protein sequence ID" value="KIM80188.1"/>
    <property type="molecule type" value="Genomic_DNA"/>
</dbReference>
<dbReference type="InParanoid" id="A0A0C3B1V9"/>
<evidence type="ECO:0000256" key="2">
    <source>
        <dbReference type="ARBA" id="ARBA00022603"/>
    </source>
</evidence>
<dbReference type="Gene3D" id="3.40.50.150">
    <property type="entry name" value="Vaccinia Virus protein VP39"/>
    <property type="match status" value="1"/>
</dbReference>
<dbReference type="PANTHER" id="PTHR44942:SF4">
    <property type="entry name" value="METHYLTRANSFERASE TYPE 11 DOMAIN-CONTAINING PROTEIN"/>
    <property type="match status" value="1"/>
</dbReference>
<evidence type="ECO:0000259" key="4">
    <source>
        <dbReference type="Pfam" id="PF08241"/>
    </source>
</evidence>
<organism evidence="5 6">
    <name type="scientific">Piloderma croceum (strain F 1598)</name>
    <dbReference type="NCBI Taxonomy" id="765440"/>
    <lineage>
        <taxon>Eukaryota</taxon>
        <taxon>Fungi</taxon>
        <taxon>Dikarya</taxon>
        <taxon>Basidiomycota</taxon>
        <taxon>Agaricomycotina</taxon>
        <taxon>Agaricomycetes</taxon>
        <taxon>Agaricomycetidae</taxon>
        <taxon>Atheliales</taxon>
        <taxon>Atheliaceae</taxon>
        <taxon>Piloderma</taxon>
    </lineage>
</organism>
<dbReference type="Pfam" id="PF08241">
    <property type="entry name" value="Methyltransf_11"/>
    <property type="match status" value="1"/>
</dbReference>
<keyword evidence="2" id="KW-0489">Methyltransferase</keyword>
<name>A0A0C3B1V9_PILCF</name>
<evidence type="ECO:0000256" key="1">
    <source>
        <dbReference type="ARBA" id="ARBA00008361"/>
    </source>
</evidence>